<dbReference type="SUPFAM" id="SSF109854">
    <property type="entry name" value="DinB/YfiT-like putative metalloenzymes"/>
    <property type="match status" value="1"/>
</dbReference>
<dbReference type="InterPro" id="IPR034660">
    <property type="entry name" value="DinB/YfiT-like"/>
</dbReference>
<proteinExistence type="predicted"/>
<dbReference type="STRING" id="1133849.O3I_022090"/>
<keyword evidence="3" id="KW-1185">Reference proteome</keyword>
<sequence>MPTEQVTLDREGSWRVIEAQRRAIAALLTELTPGEWESPSLCAGWRVRDVAAHLALTPQVPSIRAMITAAARARGNYNRMIDQLTTDYAEHPVAQLISDIDEHAADRSLPKLTNYRNILFDTMVHGQDIAIPLGRTLDLPPFAAAVATQRAATIGWPVFARHRLDGIRLCATDIDWSYGTGREIHGPIKALLLFATGRTALHHHLTTEGLPLHQD</sequence>
<evidence type="ECO:0000259" key="1">
    <source>
        <dbReference type="Pfam" id="PF11716"/>
    </source>
</evidence>
<dbReference type="InterPro" id="IPR017517">
    <property type="entry name" value="Maleyloyr_isom"/>
</dbReference>
<dbReference type="Pfam" id="PF11716">
    <property type="entry name" value="MDMPI_N"/>
    <property type="match status" value="1"/>
</dbReference>
<dbReference type="Gene3D" id="1.20.120.450">
    <property type="entry name" value="dinb family like domain"/>
    <property type="match status" value="1"/>
</dbReference>
<dbReference type="eggNOG" id="ENOG50314EV">
    <property type="taxonomic scope" value="Bacteria"/>
</dbReference>
<dbReference type="GO" id="GO:0046872">
    <property type="term" value="F:metal ion binding"/>
    <property type="evidence" value="ECO:0007669"/>
    <property type="project" value="InterPro"/>
</dbReference>
<gene>
    <name evidence="2" type="ORF">O3I_022090</name>
</gene>
<accession>K0ERF1</accession>
<evidence type="ECO:0000313" key="3">
    <source>
        <dbReference type="Proteomes" id="UP000006304"/>
    </source>
</evidence>
<dbReference type="KEGG" id="nbr:O3I_022090"/>
<dbReference type="NCBIfam" id="TIGR03083">
    <property type="entry name" value="maleylpyruvate isomerase family mycothiol-dependent enzyme"/>
    <property type="match status" value="1"/>
</dbReference>
<dbReference type="RefSeq" id="WP_014985228.1">
    <property type="nucleotide sequence ID" value="NC_018681.1"/>
</dbReference>
<dbReference type="EMBL" id="CP003876">
    <property type="protein sequence ID" value="AFU02373.1"/>
    <property type="molecule type" value="Genomic_DNA"/>
</dbReference>
<feature type="domain" description="Mycothiol-dependent maleylpyruvate isomerase metal-binding" evidence="1">
    <location>
        <begin position="18"/>
        <end position="106"/>
    </location>
</feature>
<dbReference type="Proteomes" id="UP000006304">
    <property type="component" value="Chromosome"/>
</dbReference>
<dbReference type="HOGENOM" id="CLU_094601_0_0_11"/>
<reference evidence="2 3" key="1">
    <citation type="journal article" date="2012" name="J. Bacteriol.">
        <title>Complete genome sequence of Nocardia brasiliensis HUJEG-1.</title>
        <authorList>
            <person name="Vera-Cabrera L."/>
            <person name="Ortiz-Lopez R."/>
            <person name="Elizondo-Gonzalez R."/>
            <person name="Perez-Maya A.A."/>
            <person name="Ocampo-Candiani J."/>
        </authorList>
    </citation>
    <scope>NUCLEOTIDE SEQUENCE [LARGE SCALE GENOMIC DNA]</scope>
    <source>
        <strain evidence="3">ATCC 700358</strain>
    </source>
</reference>
<protein>
    <recommendedName>
        <fullName evidence="1">Mycothiol-dependent maleylpyruvate isomerase metal-binding domain-containing protein</fullName>
    </recommendedName>
</protein>
<name>K0ERF1_NOCB7</name>
<evidence type="ECO:0000313" key="2">
    <source>
        <dbReference type="EMBL" id="AFU02373.1"/>
    </source>
</evidence>
<organism evidence="2 3">
    <name type="scientific">Nocardia brasiliensis (strain ATCC 700358 / HUJEG-1)</name>
    <dbReference type="NCBI Taxonomy" id="1133849"/>
    <lineage>
        <taxon>Bacteria</taxon>
        <taxon>Bacillati</taxon>
        <taxon>Actinomycetota</taxon>
        <taxon>Actinomycetes</taxon>
        <taxon>Mycobacteriales</taxon>
        <taxon>Nocardiaceae</taxon>
        <taxon>Nocardia</taxon>
    </lineage>
</organism>
<dbReference type="AlphaFoldDB" id="K0ERF1"/>
<dbReference type="InterPro" id="IPR024344">
    <property type="entry name" value="MDMPI_metal-binding"/>
</dbReference>